<evidence type="ECO:0000256" key="2">
    <source>
        <dbReference type="ARBA" id="ARBA00022475"/>
    </source>
</evidence>
<keyword evidence="6" id="KW-0675">Receptor</keyword>
<name>A0ABP1Q517_9HEXA</name>
<reference evidence="9 10" key="1">
    <citation type="submission" date="2024-08" db="EMBL/GenBank/DDBJ databases">
        <authorList>
            <person name="Cucini C."/>
            <person name="Frati F."/>
        </authorList>
    </citation>
    <scope>NUCLEOTIDE SEQUENCE [LARGE SCALE GENOMIC DNA]</scope>
</reference>
<evidence type="ECO:0000256" key="3">
    <source>
        <dbReference type="ARBA" id="ARBA00022692"/>
    </source>
</evidence>
<dbReference type="PANTHER" id="PTHR42643">
    <property type="entry name" value="IONOTROPIC RECEPTOR 20A-RELATED"/>
    <property type="match status" value="1"/>
</dbReference>
<keyword evidence="3 8" id="KW-0812">Transmembrane</keyword>
<protein>
    <submittedName>
        <fullName evidence="9">Uncharacterized protein</fullName>
    </submittedName>
</protein>
<keyword evidence="2" id="KW-1003">Cell membrane</keyword>
<feature type="transmembrane region" description="Helical" evidence="8">
    <location>
        <begin position="764"/>
        <end position="788"/>
    </location>
</feature>
<dbReference type="EMBL" id="CAXLJM020000023">
    <property type="protein sequence ID" value="CAL8089549.1"/>
    <property type="molecule type" value="Genomic_DNA"/>
</dbReference>
<feature type="transmembrane region" description="Helical" evidence="8">
    <location>
        <begin position="543"/>
        <end position="567"/>
    </location>
</feature>
<evidence type="ECO:0000256" key="6">
    <source>
        <dbReference type="ARBA" id="ARBA00023170"/>
    </source>
</evidence>
<feature type="transmembrane region" description="Helical" evidence="8">
    <location>
        <begin position="587"/>
        <end position="606"/>
    </location>
</feature>
<feature type="transmembrane region" description="Helical" evidence="8">
    <location>
        <begin position="493"/>
        <end position="512"/>
    </location>
</feature>
<dbReference type="Proteomes" id="UP001642540">
    <property type="component" value="Unassembled WGS sequence"/>
</dbReference>
<keyword evidence="7" id="KW-0325">Glycoprotein</keyword>
<evidence type="ECO:0000313" key="10">
    <source>
        <dbReference type="Proteomes" id="UP001642540"/>
    </source>
</evidence>
<keyword evidence="4 8" id="KW-1133">Transmembrane helix</keyword>
<accession>A0ABP1Q517</accession>
<feature type="transmembrane region" description="Helical" evidence="8">
    <location>
        <begin position="635"/>
        <end position="654"/>
    </location>
</feature>
<comment type="subcellular location">
    <subcellularLocation>
        <location evidence="1">Cell membrane</location>
        <topology evidence="1">Multi-pass membrane protein</topology>
    </subcellularLocation>
</comment>
<keyword evidence="5 8" id="KW-0472">Membrane</keyword>
<gene>
    <name evidence="9" type="ORF">ODALV1_LOCUS7408</name>
</gene>
<evidence type="ECO:0000256" key="5">
    <source>
        <dbReference type="ARBA" id="ARBA00023136"/>
    </source>
</evidence>
<proteinExistence type="predicted"/>
<evidence type="ECO:0000256" key="7">
    <source>
        <dbReference type="ARBA" id="ARBA00023180"/>
    </source>
</evidence>
<keyword evidence="10" id="KW-1185">Reference proteome</keyword>
<dbReference type="PANTHER" id="PTHR42643:SF24">
    <property type="entry name" value="IONOTROPIC RECEPTOR 60A"/>
    <property type="match status" value="1"/>
</dbReference>
<evidence type="ECO:0000313" key="9">
    <source>
        <dbReference type="EMBL" id="CAL8089549.1"/>
    </source>
</evidence>
<evidence type="ECO:0000256" key="8">
    <source>
        <dbReference type="SAM" id="Phobius"/>
    </source>
</evidence>
<sequence length="797" mass="90354">MIIPFVVPAVVSPQFTPMVKTRASLVLSVYQYFNFLYCSQSKDVVGINLTVIIKPFDIYLWLALILCSVLITAAGSLTITKNVTRMALISVAALFSQTAARESNRHLLIPLWLASCFVINNMYSGAVTSDLIAPVEQDIIKTVDDLASRKYRLVYSSQSNYVINMIKKMAGSQKETTSLRILIQSVVVLPNTSNYIEKLAFDSRVAVFAPYMATMTYWRTLTQTIKQAYERKKEVKFKRRCYLGRELTSTYSVPEVWIFRMKNPKLSSDLAHTFTRMESAGIHDYWMKVFFQLQVAQRAQDVNVFKSKTQAKVDDLVEPLTSTVNILPSSQPVLQNFIDRNNRNSNDMNFIPKLNGSSILIGTHGLVTQTMLSSISNARAADIYGFSGITQERNKTLIAIGKLVTEVAKLCNFTPLVSDLSDIHSGKVDKTSYSGLIIPFVVPKLVASHYTPLEKTGGSIFLSVYQYFNFVYCDINRDIQKIQLDLVLQPFDMLVWLFILIGSIIMSLMMGFTTNTGFQTGVFMTVAGIFSDVITLNNKSKLLLLWLLSSFILNNLYSGVLTSLLIAPVEPDVMRRVDDLVERNYHFVYTTAGYFKTILFMTKLMAADSPVNSSLRILAGSIEVRNTLPELINSLAFETQTVLFGPFLLIMMYWKFLTEKNEQEAKKSNTLKFKRFCHMGKELSSAYSIPEAWVFNMNHEGVKSSHFSHLFYRLDANGIHPYWMHFFYRIQGTKRAQDLNRFKSKTEPKEEVPVEPLGLHKGSVAVIFVLYVICVVICVLVFSTELVWKSSICRVEL</sequence>
<feature type="transmembrane region" description="Helical" evidence="8">
    <location>
        <begin position="58"/>
        <end position="79"/>
    </location>
</feature>
<evidence type="ECO:0000256" key="1">
    <source>
        <dbReference type="ARBA" id="ARBA00004651"/>
    </source>
</evidence>
<comment type="caution">
    <text evidence="9">The sequence shown here is derived from an EMBL/GenBank/DDBJ whole genome shotgun (WGS) entry which is preliminary data.</text>
</comment>
<organism evidence="9 10">
    <name type="scientific">Orchesella dallaii</name>
    <dbReference type="NCBI Taxonomy" id="48710"/>
    <lineage>
        <taxon>Eukaryota</taxon>
        <taxon>Metazoa</taxon>
        <taxon>Ecdysozoa</taxon>
        <taxon>Arthropoda</taxon>
        <taxon>Hexapoda</taxon>
        <taxon>Collembola</taxon>
        <taxon>Entomobryomorpha</taxon>
        <taxon>Entomobryoidea</taxon>
        <taxon>Orchesellidae</taxon>
        <taxon>Orchesellinae</taxon>
        <taxon>Orchesella</taxon>
    </lineage>
</organism>
<evidence type="ECO:0000256" key="4">
    <source>
        <dbReference type="ARBA" id="ARBA00022989"/>
    </source>
</evidence>
<dbReference type="InterPro" id="IPR052192">
    <property type="entry name" value="Insect_Ionotropic_Sensory_Rcpt"/>
</dbReference>